<keyword evidence="2 4" id="KW-0472">Membrane</keyword>
<evidence type="ECO:0000259" key="5">
    <source>
        <dbReference type="Pfam" id="PF13360"/>
    </source>
</evidence>
<comment type="similarity">
    <text evidence="4">Belongs to the BamB family.</text>
</comment>
<accession>A0A1W6KAW0</accession>
<dbReference type="PANTHER" id="PTHR34512">
    <property type="entry name" value="CELL SURFACE PROTEIN"/>
    <property type="match status" value="1"/>
</dbReference>
<dbReference type="NCBIfam" id="TIGR03300">
    <property type="entry name" value="assembly_YfgL"/>
    <property type="match status" value="1"/>
</dbReference>
<proteinExistence type="inferred from homology"/>
<dbReference type="EMBL" id="CP020931">
    <property type="protein sequence ID" value="ARM84442.1"/>
    <property type="molecule type" value="Genomic_DNA"/>
</dbReference>
<evidence type="ECO:0000256" key="3">
    <source>
        <dbReference type="ARBA" id="ARBA00023237"/>
    </source>
</evidence>
<dbReference type="GO" id="GO:0043165">
    <property type="term" value="P:Gram-negative-bacterium-type cell outer membrane assembly"/>
    <property type="evidence" value="ECO:0007669"/>
    <property type="project" value="UniProtKB-UniRule"/>
</dbReference>
<dbReference type="AlphaFoldDB" id="A0A1W6KAW0"/>
<comment type="subunit">
    <text evidence="4">Part of the Bam complex.</text>
</comment>
<gene>
    <name evidence="4 6" type="primary">bamB</name>
    <name evidence="6" type="ORF">MARSALSMR5_02374</name>
</gene>
<feature type="signal peptide" evidence="4">
    <location>
        <begin position="1"/>
        <end position="24"/>
    </location>
</feature>
<feature type="chain" id="PRO_5013404932" description="Outer membrane protein assembly factor BamB" evidence="4">
    <location>
        <begin position="25"/>
        <end position="390"/>
    </location>
</feature>
<dbReference type="Proteomes" id="UP000193100">
    <property type="component" value="Chromosome"/>
</dbReference>
<dbReference type="SUPFAM" id="SSF50998">
    <property type="entry name" value="Quinoprotein alcohol dehydrogenase-like"/>
    <property type="match status" value="1"/>
</dbReference>
<comment type="subcellular location">
    <subcellularLocation>
        <location evidence="4">Cell outer membrane</location>
    </subcellularLocation>
</comment>
<organism evidence="6 7">
    <name type="scientific">Marinobacter salarius</name>
    <dbReference type="NCBI Taxonomy" id="1420917"/>
    <lineage>
        <taxon>Bacteria</taxon>
        <taxon>Pseudomonadati</taxon>
        <taxon>Pseudomonadota</taxon>
        <taxon>Gammaproteobacteria</taxon>
        <taxon>Pseudomonadales</taxon>
        <taxon>Marinobacteraceae</taxon>
        <taxon>Marinobacter</taxon>
    </lineage>
</organism>
<evidence type="ECO:0000256" key="4">
    <source>
        <dbReference type="HAMAP-Rule" id="MF_00923"/>
    </source>
</evidence>
<comment type="function">
    <text evidence="4">Part of the outer membrane protein assembly complex, which is involved in assembly and insertion of beta-barrel proteins into the outer membrane.</text>
</comment>
<evidence type="ECO:0000313" key="6">
    <source>
        <dbReference type="EMBL" id="ARM84442.1"/>
    </source>
</evidence>
<dbReference type="GeneID" id="77256316"/>
<evidence type="ECO:0000313" key="7">
    <source>
        <dbReference type="Proteomes" id="UP000193100"/>
    </source>
</evidence>
<dbReference type="RefSeq" id="WP_085680851.1">
    <property type="nucleotide sequence ID" value="NZ_CP020931.1"/>
</dbReference>
<feature type="domain" description="Pyrrolo-quinoline quinone repeat" evidence="5">
    <location>
        <begin position="81"/>
        <end position="311"/>
    </location>
</feature>
<evidence type="ECO:0000256" key="1">
    <source>
        <dbReference type="ARBA" id="ARBA00022729"/>
    </source>
</evidence>
<dbReference type="GO" id="GO:0009279">
    <property type="term" value="C:cell outer membrane"/>
    <property type="evidence" value="ECO:0007669"/>
    <property type="project" value="UniProtKB-SubCell"/>
</dbReference>
<dbReference type="InterPro" id="IPR015943">
    <property type="entry name" value="WD40/YVTN_repeat-like_dom_sf"/>
</dbReference>
<sequence length="390" mass="42215" precursor="true">MPWLVNGHTRLLSLAGMLALAVLAGCSTSDTFEQPAPVPEISSSVGLEPVWSMGVGDGHDDNFLYLAPLNTGDRLYAASADGEVYAVASENGKVFWFRDLDEEISAGVGGDQGNLYLVTRDAELMALSREDGSELWRQPLPNEVLASPQSNGRLVVTQTIDGKVLAFNTASGEQAWQYDSDVPVLSIRAAASPLVGADLVLASLANGKLMAISTETGQPVWQYEVGQPQGRTELERLVDVAGEPLILESAAMIVGYQGKLALVDLQTGQEIWSRPASSLQSPMIGNGNIFVAGANGDITAYRGSDRRELWVQDRLSWRQPTQPVVYEDYLLIGDFEGYIHMLSLEDGSLVGQLEFDDEGLRVPFQRLQNGNLLVYGNSGKLSVLKLRTLD</sequence>
<dbReference type="InterPro" id="IPR002372">
    <property type="entry name" value="PQQ_rpt_dom"/>
</dbReference>
<keyword evidence="1 4" id="KW-0732">Signal</keyword>
<dbReference type="STRING" id="1420917.AU15_06970"/>
<dbReference type="PANTHER" id="PTHR34512:SF30">
    <property type="entry name" value="OUTER MEMBRANE PROTEIN ASSEMBLY FACTOR BAMB"/>
    <property type="match status" value="1"/>
</dbReference>
<dbReference type="InterPro" id="IPR018391">
    <property type="entry name" value="PQQ_b-propeller_rpt"/>
</dbReference>
<dbReference type="HAMAP" id="MF_00923">
    <property type="entry name" value="OM_assembly_BamB"/>
    <property type="match status" value="1"/>
</dbReference>
<dbReference type="InterPro" id="IPR011047">
    <property type="entry name" value="Quinoprotein_ADH-like_sf"/>
</dbReference>
<dbReference type="Pfam" id="PF13360">
    <property type="entry name" value="PQQ_2"/>
    <property type="match status" value="1"/>
</dbReference>
<keyword evidence="3 4" id="KW-0998">Cell outer membrane</keyword>
<evidence type="ECO:0000256" key="2">
    <source>
        <dbReference type="ARBA" id="ARBA00023136"/>
    </source>
</evidence>
<reference evidence="6 7" key="1">
    <citation type="submission" date="2017-04" db="EMBL/GenBank/DDBJ databases">
        <title>Genome Sequence of Marinobacter salarius strain SMR5 Isolated from a culture of the Diatom Skeletonema marinoi.</title>
        <authorList>
            <person name="Topel M."/>
            <person name="Pinder M.I.M."/>
            <person name="Johansson O.N."/>
            <person name="Kourtchenko O."/>
            <person name="Godhe A."/>
            <person name="Clarke A.K."/>
        </authorList>
    </citation>
    <scope>NUCLEOTIDE SEQUENCE [LARGE SCALE GENOMIC DNA]</scope>
    <source>
        <strain evidence="6 7">SMR5</strain>
    </source>
</reference>
<name>A0A1W6KAW0_9GAMM</name>
<dbReference type="SMART" id="SM00564">
    <property type="entry name" value="PQQ"/>
    <property type="match status" value="7"/>
</dbReference>
<dbReference type="Gene3D" id="2.130.10.10">
    <property type="entry name" value="YVTN repeat-like/Quinoprotein amine dehydrogenase"/>
    <property type="match status" value="1"/>
</dbReference>
<protein>
    <recommendedName>
        <fullName evidence="4">Outer membrane protein assembly factor BamB</fullName>
    </recommendedName>
</protein>
<dbReference type="InterPro" id="IPR017687">
    <property type="entry name" value="BamB"/>
</dbReference>
<dbReference type="GO" id="GO:0051205">
    <property type="term" value="P:protein insertion into membrane"/>
    <property type="evidence" value="ECO:0007669"/>
    <property type="project" value="UniProtKB-UniRule"/>
</dbReference>